<name>A0A0G0QMZ8_9BACT</name>
<evidence type="ECO:0000313" key="4">
    <source>
        <dbReference type="Proteomes" id="UP000034881"/>
    </source>
</evidence>
<feature type="compositionally biased region" description="Low complexity" evidence="1">
    <location>
        <begin position="80"/>
        <end position="100"/>
    </location>
</feature>
<feature type="domain" description="Cytochrome b5 heme-binding" evidence="2">
    <location>
        <begin position="124"/>
        <end position="177"/>
    </location>
</feature>
<comment type="caution">
    <text evidence="3">The sequence shown here is derived from an EMBL/GenBank/DDBJ whole genome shotgun (WGS) entry which is preliminary data.</text>
</comment>
<dbReference type="Gene3D" id="3.10.120.10">
    <property type="entry name" value="Cytochrome b5-like heme/steroid binding domain"/>
    <property type="match status" value="1"/>
</dbReference>
<evidence type="ECO:0000256" key="1">
    <source>
        <dbReference type="SAM" id="MobiDB-lite"/>
    </source>
</evidence>
<evidence type="ECO:0000259" key="2">
    <source>
        <dbReference type="Pfam" id="PF00173"/>
    </source>
</evidence>
<feature type="compositionally biased region" description="Low complexity" evidence="1">
    <location>
        <begin position="29"/>
        <end position="48"/>
    </location>
</feature>
<dbReference type="EMBL" id="LBYB01000006">
    <property type="protein sequence ID" value="KKR41794.1"/>
    <property type="molecule type" value="Genomic_DNA"/>
</dbReference>
<dbReference type="InterPro" id="IPR036400">
    <property type="entry name" value="Cyt_B5-like_heme/steroid_sf"/>
</dbReference>
<feature type="region of interest" description="Disordered" evidence="1">
    <location>
        <begin position="29"/>
        <end position="127"/>
    </location>
</feature>
<sequence length="177" mass="18163">MVYLGIFAGFQINGFIANKKIVIADTTPLSSPATSPSSAGVPTPAPSANKIAQVLQTQTKSTNKAPAQQAPAEPAPPAQEAPAPAASTASSPPAGDTSPSAPQPSEQPPAPEPTQEPAPPAPDPRCIVTISGSQYDVTVYRNAHSGGNVFQCGTDMTAVFLSQHPASYLQKMAQYKI</sequence>
<dbReference type="Proteomes" id="UP000034881">
    <property type="component" value="Unassembled WGS sequence"/>
</dbReference>
<feature type="compositionally biased region" description="Pro residues" evidence="1">
    <location>
        <begin position="101"/>
        <end position="123"/>
    </location>
</feature>
<dbReference type="AlphaFoldDB" id="A0A0G0QMZ8"/>
<evidence type="ECO:0000313" key="3">
    <source>
        <dbReference type="EMBL" id="KKR41794.1"/>
    </source>
</evidence>
<dbReference type="SUPFAM" id="SSF55856">
    <property type="entry name" value="Cytochrome b5-like heme/steroid binding domain"/>
    <property type="match status" value="1"/>
</dbReference>
<dbReference type="InterPro" id="IPR001199">
    <property type="entry name" value="Cyt_B5-like_heme/steroid-bd"/>
</dbReference>
<feature type="compositionally biased region" description="Polar residues" evidence="1">
    <location>
        <begin position="54"/>
        <end position="64"/>
    </location>
</feature>
<accession>A0A0G0QMZ8</accession>
<protein>
    <submittedName>
        <fullName evidence="3">Voltage gated chloride channel domain-containing protein</fullName>
    </submittedName>
</protein>
<reference evidence="3 4" key="1">
    <citation type="journal article" date="2015" name="Nature">
        <title>rRNA introns, odd ribosomes, and small enigmatic genomes across a large radiation of phyla.</title>
        <authorList>
            <person name="Brown C.T."/>
            <person name="Hug L.A."/>
            <person name="Thomas B.C."/>
            <person name="Sharon I."/>
            <person name="Castelle C.J."/>
            <person name="Singh A."/>
            <person name="Wilkins M.J."/>
            <person name="Williams K.H."/>
            <person name="Banfield J.F."/>
        </authorList>
    </citation>
    <scope>NUCLEOTIDE SEQUENCE [LARGE SCALE GENOMIC DNA]</scope>
</reference>
<organism evidence="3 4">
    <name type="scientific">Candidatus Daviesbacteria bacterium GW2011_GWC2_40_12</name>
    <dbReference type="NCBI Taxonomy" id="1618431"/>
    <lineage>
        <taxon>Bacteria</taxon>
        <taxon>Candidatus Daviesiibacteriota</taxon>
    </lineage>
</organism>
<dbReference type="Pfam" id="PF00173">
    <property type="entry name" value="Cyt-b5"/>
    <property type="match status" value="1"/>
</dbReference>
<proteinExistence type="predicted"/>
<gene>
    <name evidence="3" type="ORF">UT77_C0006G0026</name>
</gene>